<dbReference type="AlphaFoldDB" id="A0A644WLE3"/>
<dbReference type="SUPFAM" id="SSF117782">
    <property type="entry name" value="YbjQ-like"/>
    <property type="match status" value="1"/>
</dbReference>
<protein>
    <submittedName>
        <fullName evidence="2">Uncharacterized protein</fullName>
    </submittedName>
</protein>
<comment type="similarity">
    <text evidence="1">Belongs to the UPF0145 family.</text>
</comment>
<dbReference type="EMBL" id="VSSQ01001028">
    <property type="protein sequence ID" value="MPM04318.1"/>
    <property type="molecule type" value="Genomic_DNA"/>
</dbReference>
<dbReference type="Pfam" id="PF01906">
    <property type="entry name" value="YbjQ_1"/>
    <property type="match status" value="1"/>
</dbReference>
<accession>A0A644WLE3</accession>
<evidence type="ECO:0000256" key="1">
    <source>
        <dbReference type="ARBA" id="ARBA00010751"/>
    </source>
</evidence>
<dbReference type="InterPro" id="IPR002765">
    <property type="entry name" value="UPF0145_YbjQ-like"/>
</dbReference>
<dbReference type="PANTHER" id="PTHR34068">
    <property type="entry name" value="UPF0145 PROTEIN YBJQ"/>
    <property type="match status" value="1"/>
</dbReference>
<organism evidence="2">
    <name type="scientific">bioreactor metagenome</name>
    <dbReference type="NCBI Taxonomy" id="1076179"/>
    <lineage>
        <taxon>unclassified sequences</taxon>
        <taxon>metagenomes</taxon>
        <taxon>ecological metagenomes</taxon>
    </lineage>
</organism>
<comment type="caution">
    <text evidence="2">The sequence shown here is derived from an EMBL/GenBank/DDBJ whole genome shotgun (WGS) entry which is preliminary data.</text>
</comment>
<dbReference type="PANTHER" id="PTHR34068:SF2">
    <property type="entry name" value="UPF0145 PROTEIN SCO3412"/>
    <property type="match status" value="1"/>
</dbReference>
<dbReference type="Gene3D" id="3.30.110.70">
    <property type="entry name" value="Hypothetical protein apc22750. Chain B"/>
    <property type="match status" value="1"/>
</dbReference>
<name>A0A644WLE3_9ZZZZ</name>
<evidence type="ECO:0000313" key="2">
    <source>
        <dbReference type="EMBL" id="MPM04318.1"/>
    </source>
</evidence>
<sequence>MQNTAIPILTVDTLPGREYEFLGCVTASCCLSKSIVQDVSSNLKNWTIGGELNQYRAMIDQSVATVMSRISDDAQKSGADAVLGFRLSTTSVSSGAAEVIGYGTAVKFMK</sequence>
<dbReference type="InterPro" id="IPR035439">
    <property type="entry name" value="UPF0145_dom_sf"/>
</dbReference>
<reference evidence="2" key="1">
    <citation type="submission" date="2019-08" db="EMBL/GenBank/DDBJ databases">
        <authorList>
            <person name="Kucharzyk K."/>
            <person name="Murdoch R.W."/>
            <person name="Higgins S."/>
            <person name="Loffler F."/>
        </authorList>
    </citation>
    <scope>NUCLEOTIDE SEQUENCE</scope>
</reference>
<gene>
    <name evidence="2" type="ORF">SDC9_50594</name>
</gene>
<proteinExistence type="inferred from homology"/>